<protein>
    <submittedName>
        <fullName evidence="1">Uncharacterized protein</fullName>
    </submittedName>
</protein>
<sequence length="49" mass="5647">MNYVLQCEDCKRPAQLISVTKAEKSTHTEVKKEYEKTCSYGGEIHVELE</sequence>
<name>A0ABS9UEE3_9BACL</name>
<evidence type="ECO:0000313" key="1">
    <source>
        <dbReference type="EMBL" id="MCH7322713.1"/>
    </source>
</evidence>
<gene>
    <name evidence="1" type="ORF">LZ480_12510</name>
</gene>
<keyword evidence="2" id="KW-1185">Reference proteome</keyword>
<dbReference type="EMBL" id="JAKZFC010000004">
    <property type="protein sequence ID" value="MCH7322713.1"/>
    <property type="molecule type" value="Genomic_DNA"/>
</dbReference>
<dbReference type="Proteomes" id="UP001316087">
    <property type="component" value="Unassembled WGS sequence"/>
</dbReference>
<accession>A0ABS9UEE3</accession>
<dbReference type="RefSeq" id="WP_241369776.1">
    <property type="nucleotide sequence ID" value="NZ_JAKZFC010000004.1"/>
</dbReference>
<comment type="caution">
    <text evidence="1">The sequence shown here is derived from an EMBL/GenBank/DDBJ whole genome shotgun (WGS) entry which is preliminary data.</text>
</comment>
<proteinExistence type="predicted"/>
<organism evidence="1 2">
    <name type="scientific">Solibacillus palustris</name>
    <dbReference type="NCBI Taxonomy" id="2908203"/>
    <lineage>
        <taxon>Bacteria</taxon>
        <taxon>Bacillati</taxon>
        <taxon>Bacillota</taxon>
        <taxon>Bacilli</taxon>
        <taxon>Bacillales</taxon>
        <taxon>Caryophanaceae</taxon>
        <taxon>Solibacillus</taxon>
    </lineage>
</organism>
<evidence type="ECO:0000313" key="2">
    <source>
        <dbReference type="Proteomes" id="UP001316087"/>
    </source>
</evidence>
<reference evidence="1 2" key="1">
    <citation type="submission" date="2022-03" db="EMBL/GenBank/DDBJ databases">
        <authorList>
            <person name="Jo J.-H."/>
            <person name="Im W.-T."/>
        </authorList>
    </citation>
    <scope>NUCLEOTIDE SEQUENCE [LARGE SCALE GENOMIC DNA]</scope>
    <source>
        <strain evidence="1 2">MA9</strain>
    </source>
</reference>